<dbReference type="PROSITE" id="PS00073">
    <property type="entry name" value="ACYL_COA_DH_2"/>
    <property type="match status" value="1"/>
</dbReference>
<evidence type="ECO:0000259" key="11">
    <source>
        <dbReference type="Pfam" id="PF02771"/>
    </source>
</evidence>
<evidence type="ECO:0000256" key="7">
    <source>
        <dbReference type="ARBA" id="ARBA00023002"/>
    </source>
</evidence>
<dbReference type="InterPro" id="IPR006089">
    <property type="entry name" value="Acyl-CoA_DH_CS"/>
</dbReference>
<gene>
    <name evidence="12" type="ORF">D3P05_23895</name>
</gene>
<dbReference type="InterPro" id="IPR052547">
    <property type="entry name" value="Mito_Isobutyryl-CoADH"/>
</dbReference>
<dbReference type="OrthoDB" id="9775090at2"/>
<evidence type="ECO:0000259" key="9">
    <source>
        <dbReference type="Pfam" id="PF00441"/>
    </source>
</evidence>
<evidence type="ECO:0000259" key="10">
    <source>
        <dbReference type="Pfam" id="PF02770"/>
    </source>
</evidence>
<dbReference type="PIRSF" id="PIRSF016578">
    <property type="entry name" value="HsaA"/>
    <property type="match status" value="1"/>
</dbReference>
<dbReference type="InterPro" id="IPR046373">
    <property type="entry name" value="Acyl-CoA_Oxase/DH_mid-dom_sf"/>
</dbReference>
<keyword evidence="4" id="KW-0101">Branched-chain amino acid catabolism</keyword>
<dbReference type="InterPro" id="IPR009075">
    <property type="entry name" value="AcylCo_DH/oxidase_C"/>
</dbReference>
<dbReference type="Gene3D" id="1.10.540.10">
    <property type="entry name" value="Acyl-CoA dehydrogenase/oxidase, N-terminal domain"/>
    <property type="match status" value="1"/>
</dbReference>
<comment type="caution">
    <text evidence="12">The sequence shown here is derived from an EMBL/GenBank/DDBJ whole genome shotgun (WGS) entry which is preliminary data.</text>
</comment>
<dbReference type="Pfam" id="PF02771">
    <property type="entry name" value="Acyl-CoA_dh_N"/>
    <property type="match status" value="1"/>
</dbReference>
<evidence type="ECO:0000256" key="3">
    <source>
        <dbReference type="ARBA" id="ARBA00009347"/>
    </source>
</evidence>
<evidence type="ECO:0000313" key="13">
    <source>
        <dbReference type="Proteomes" id="UP000283587"/>
    </source>
</evidence>
<keyword evidence="13" id="KW-1185">Reference proteome</keyword>
<accession>A0A418ZRC2</accession>
<dbReference type="Gene3D" id="2.40.110.10">
    <property type="entry name" value="Butyryl-CoA Dehydrogenase, subunit A, domain 2"/>
    <property type="match status" value="1"/>
</dbReference>
<dbReference type="InterPro" id="IPR006091">
    <property type="entry name" value="Acyl-CoA_Oxase/DH_mid-dom"/>
</dbReference>
<sequence length="381" mass="41320">MDFALGEEQQAIFDMARDFGGERIAPFSREWEQAGTIPKELWTEIAALGFGGLYVSEEHGGSGLSRLDATLVFEALSMADPSVASFLSIHNMCGGMIDKFGSPDTKRRWLPGLCSMETVFSYCLTEPGSGSDAAALRSRAERRNDGWTLNGTKAFISGGGYSDAYVVMVRTGQDGPKGISTLIVEDGTPGLSFGALEDKMGWRAQPTAQVQFDDCHVPAENLLGEEGRGFAYAMAGLDGGRLNIAASALGGAQGALERTLAYMGERRAFGQTLDQFQALQFRLAEMETALQSARIFLRQAAWKLDSGAPDATKFCAMAKLYVTDRAFEVANQCLQLHGGYGYLADYGIEKIVRDLRVHQILEGTNEIMRLIVGRALLAERS</sequence>
<dbReference type="Proteomes" id="UP000283587">
    <property type="component" value="Unassembled WGS sequence"/>
</dbReference>
<dbReference type="SUPFAM" id="SSF56645">
    <property type="entry name" value="Acyl-CoA dehydrogenase NM domain-like"/>
    <property type="match status" value="1"/>
</dbReference>
<dbReference type="PROSITE" id="PS00072">
    <property type="entry name" value="ACYL_COA_DH_1"/>
    <property type="match status" value="1"/>
</dbReference>
<protein>
    <submittedName>
        <fullName evidence="12">Acyl-CoA dehydrogenase</fullName>
    </submittedName>
</protein>
<keyword evidence="7 8" id="KW-0560">Oxidoreductase</keyword>
<dbReference type="SUPFAM" id="SSF47203">
    <property type="entry name" value="Acyl-CoA dehydrogenase C-terminal domain-like"/>
    <property type="match status" value="1"/>
</dbReference>
<dbReference type="PANTHER" id="PTHR43831:SF1">
    <property type="entry name" value="ISOBUTYRYL-COA DEHYDROGENASE, MITOCHONDRIAL"/>
    <property type="match status" value="1"/>
</dbReference>
<dbReference type="AlphaFoldDB" id="A0A418ZRC2"/>
<dbReference type="InterPro" id="IPR009100">
    <property type="entry name" value="AcylCoA_DH/oxidase_NM_dom_sf"/>
</dbReference>
<feature type="domain" description="Acyl-CoA dehydrogenase/oxidase N-terminal" evidence="11">
    <location>
        <begin position="7"/>
        <end position="117"/>
    </location>
</feature>
<name>A0A418ZRC2_9RHOB</name>
<dbReference type="RefSeq" id="WP_119901207.1">
    <property type="nucleotide sequence ID" value="NZ_QNRC01000080.1"/>
</dbReference>
<feature type="domain" description="Acyl-CoA dehydrogenase/oxidase C-terminal" evidence="9">
    <location>
        <begin position="227"/>
        <end position="377"/>
    </location>
</feature>
<keyword evidence="5 8" id="KW-0285">Flavoprotein</keyword>
<evidence type="ECO:0000256" key="4">
    <source>
        <dbReference type="ARBA" id="ARBA00022456"/>
    </source>
</evidence>
<dbReference type="FunFam" id="1.20.140.10:FF:000001">
    <property type="entry name" value="Acyl-CoA dehydrogenase"/>
    <property type="match status" value="1"/>
</dbReference>
<evidence type="ECO:0000313" key="12">
    <source>
        <dbReference type="EMBL" id="RJK98525.1"/>
    </source>
</evidence>
<evidence type="ECO:0000256" key="8">
    <source>
        <dbReference type="RuleBase" id="RU362125"/>
    </source>
</evidence>
<evidence type="ECO:0000256" key="1">
    <source>
        <dbReference type="ARBA" id="ARBA00001974"/>
    </source>
</evidence>
<organism evidence="12 13">
    <name type="scientific">Paracoccus siganidrum</name>
    <dbReference type="NCBI Taxonomy" id="1276757"/>
    <lineage>
        <taxon>Bacteria</taxon>
        <taxon>Pseudomonadati</taxon>
        <taxon>Pseudomonadota</taxon>
        <taxon>Alphaproteobacteria</taxon>
        <taxon>Rhodobacterales</taxon>
        <taxon>Paracoccaceae</taxon>
        <taxon>Paracoccus</taxon>
    </lineage>
</organism>
<feature type="domain" description="Acyl-CoA oxidase/dehydrogenase middle" evidence="10">
    <location>
        <begin position="122"/>
        <end position="215"/>
    </location>
</feature>
<proteinExistence type="inferred from homology"/>
<comment type="similarity">
    <text evidence="3 8">Belongs to the acyl-CoA dehydrogenase family.</text>
</comment>
<comment type="cofactor">
    <cofactor evidence="1 8">
        <name>FAD</name>
        <dbReference type="ChEBI" id="CHEBI:57692"/>
    </cofactor>
</comment>
<dbReference type="InterPro" id="IPR013786">
    <property type="entry name" value="AcylCoA_DH/ox_N"/>
</dbReference>
<reference evidence="13" key="1">
    <citation type="submission" date="2018-09" db="EMBL/GenBank/DDBJ databases">
        <title>Paracoccus onubensis nov. sp. a moderate halophilic bacterium isolated from Gruta de las Maravillas (Aracena, Spain).</title>
        <authorList>
            <person name="Jurado V."/>
            <person name="Gutierrez-Patricio S."/>
            <person name="Gonzalez-Pimentel J.L."/>
            <person name="Miller A.Z."/>
            <person name="Laiz L."/>
            <person name="Saiz-Jimenez C."/>
        </authorList>
    </citation>
    <scope>NUCLEOTIDE SEQUENCE [LARGE SCALE GENOMIC DNA]</scope>
    <source>
        <strain evidence="13">DSM 26381</strain>
    </source>
</reference>
<dbReference type="InterPro" id="IPR037069">
    <property type="entry name" value="AcylCoA_DH/ox_N_sf"/>
</dbReference>
<comment type="pathway">
    <text evidence="2">Amino-acid degradation; L-valine degradation.</text>
</comment>
<dbReference type="InterPro" id="IPR036250">
    <property type="entry name" value="AcylCo_DH-like_C"/>
</dbReference>
<dbReference type="Pfam" id="PF02770">
    <property type="entry name" value="Acyl-CoA_dh_M"/>
    <property type="match status" value="1"/>
</dbReference>
<dbReference type="GO" id="GO:0050660">
    <property type="term" value="F:flavin adenine dinucleotide binding"/>
    <property type="evidence" value="ECO:0007669"/>
    <property type="project" value="InterPro"/>
</dbReference>
<evidence type="ECO:0000256" key="2">
    <source>
        <dbReference type="ARBA" id="ARBA00005109"/>
    </source>
</evidence>
<dbReference type="Gene3D" id="1.20.140.10">
    <property type="entry name" value="Butyryl-CoA Dehydrogenase, subunit A, domain 3"/>
    <property type="match status" value="1"/>
</dbReference>
<dbReference type="EMBL" id="QZEW01000216">
    <property type="protein sequence ID" value="RJK98525.1"/>
    <property type="molecule type" value="Genomic_DNA"/>
</dbReference>
<dbReference type="GO" id="GO:0003995">
    <property type="term" value="F:acyl-CoA dehydrogenase activity"/>
    <property type="evidence" value="ECO:0007669"/>
    <property type="project" value="InterPro"/>
</dbReference>
<evidence type="ECO:0000256" key="5">
    <source>
        <dbReference type="ARBA" id="ARBA00022630"/>
    </source>
</evidence>
<dbReference type="PANTHER" id="PTHR43831">
    <property type="entry name" value="ISOBUTYRYL-COA DEHYDROGENASE"/>
    <property type="match status" value="1"/>
</dbReference>
<dbReference type="GO" id="GO:0009083">
    <property type="term" value="P:branched-chain amino acid catabolic process"/>
    <property type="evidence" value="ECO:0007669"/>
    <property type="project" value="UniProtKB-KW"/>
</dbReference>
<dbReference type="Pfam" id="PF00441">
    <property type="entry name" value="Acyl-CoA_dh_1"/>
    <property type="match status" value="1"/>
</dbReference>
<evidence type="ECO:0000256" key="6">
    <source>
        <dbReference type="ARBA" id="ARBA00022827"/>
    </source>
</evidence>
<keyword evidence="6 8" id="KW-0274">FAD</keyword>
<dbReference type="FunFam" id="2.40.110.10:FF:000001">
    <property type="entry name" value="Acyl-CoA dehydrogenase, mitochondrial"/>
    <property type="match status" value="1"/>
</dbReference>